<dbReference type="Proteomes" id="UP000186246">
    <property type="component" value="Unassembled WGS sequence"/>
</dbReference>
<dbReference type="Gene3D" id="2.50.20.10">
    <property type="entry name" value="Lipoprotein localisation LolA/LolB/LppX"/>
    <property type="match status" value="1"/>
</dbReference>
<gene>
    <name evidence="1" type="ORF">SAMN05421796_103136</name>
</gene>
<sequence>MIINSLFSNQYKTFNLRLKITSKEQYRNLKMKNLLFKITAAGLIIMNAGLSQAQKIDAKSKKILDEVTANYNAKKNSYFKFSFGSGMNGKVSKTETGIYYSAGDKYKLKIMEIEQIFDGSKIYNINTEDMEVTVAKPNAGGQMFSPINYLSSYRNDYNVTYNGKKTINGVSADFIKLTPVKSNGLQHVYLYIDSTKKQMLKLEQYGNNKDIAVIAIQEYKENQKLDSQMFSFDKNKYKSYLVTEL</sequence>
<reference evidence="2" key="1">
    <citation type="submission" date="2017-01" db="EMBL/GenBank/DDBJ databases">
        <authorList>
            <person name="Varghese N."/>
            <person name="Submissions S."/>
        </authorList>
    </citation>
    <scope>NUCLEOTIDE SEQUENCE [LARGE SCALE GENOMIC DNA]</scope>
    <source>
        <strain evidence="2">DSM 21068</strain>
    </source>
</reference>
<keyword evidence="1" id="KW-0449">Lipoprotein</keyword>
<dbReference type="STRING" id="551459.SAMN05421796_103136"/>
<dbReference type="InterPro" id="IPR004564">
    <property type="entry name" value="OM_lipoprot_carrier_LolA-like"/>
</dbReference>
<evidence type="ECO:0000313" key="1">
    <source>
        <dbReference type="EMBL" id="SIS78065.1"/>
    </source>
</evidence>
<dbReference type="AlphaFoldDB" id="A0A1N7LW36"/>
<organism evidence="1 2">
    <name type="scientific">Chryseobacterium piscicola</name>
    <dbReference type="NCBI Taxonomy" id="551459"/>
    <lineage>
        <taxon>Bacteria</taxon>
        <taxon>Pseudomonadati</taxon>
        <taxon>Bacteroidota</taxon>
        <taxon>Flavobacteriia</taxon>
        <taxon>Flavobacteriales</taxon>
        <taxon>Weeksellaceae</taxon>
        <taxon>Chryseobacterium group</taxon>
        <taxon>Chryseobacterium</taxon>
    </lineage>
</organism>
<proteinExistence type="predicted"/>
<dbReference type="EMBL" id="FTOJ01000003">
    <property type="protein sequence ID" value="SIS78065.1"/>
    <property type="molecule type" value="Genomic_DNA"/>
</dbReference>
<accession>A0A1N7LW36</accession>
<protein>
    <submittedName>
        <fullName evidence="1">Outer membrane lipoprotein-sorting protein</fullName>
    </submittedName>
</protein>
<dbReference type="CDD" id="cd16325">
    <property type="entry name" value="LolA"/>
    <property type="match status" value="1"/>
</dbReference>
<evidence type="ECO:0000313" key="2">
    <source>
        <dbReference type="Proteomes" id="UP000186246"/>
    </source>
</evidence>
<dbReference type="Pfam" id="PF03548">
    <property type="entry name" value="LolA"/>
    <property type="match status" value="1"/>
</dbReference>
<name>A0A1N7LW36_9FLAO</name>